<feature type="compositionally biased region" description="Low complexity" evidence="2">
    <location>
        <begin position="982"/>
        <end position="991"/>
    </location>
</feature>
<feature type="compositionally biased region" description="Low complexity" evidence="2">
    <location>
        <begin position="1623"/>
        <end position="1649"/>
    </location>
</feature>
<dbReference type="PANTHER" id="PTHR12991:SF10">
    <property type="entry name" value="GATOR COMPLEX PROTEIN NPRL2"/>
    <property type="match status" value="1"/>
</dbReference>
<dbReference type="OrthoDB" id="267732at2759"/>
<feature type="compositionally biased region" description="Pro residues" evidence="2">
    <location>
        <begin position="682"/>
        <end position="693"/>
    </location>
</feature>
<comment type="caution">
    <text evidence="3">The sequence shown here is derived from an EMBL/GenBank/DDBJ whole genome shotgun (WGS) entry which is preliminary data.</text>
</comment>
<dbReference type="EMBL" id="JAFEUZ010000022">
    <property type="protein sequence ID" value="KAG5479090.1"/>
    <property type="molecule type" value="Genomic_DNA"/>
</dbReference>
<feature type="compositionally biased region" description="Low complexity" evidence="2">
    <location>
        <begin position="1389"/>
        <end position="1402"/>
    </location>
</feature>
<feature type="compositionally biased region" description="Polar residues" evidence="2">
    <location>
        <begin position="648"/>
        <end position="658"/>
    </location>
</feature>
<feature type="region of interest" description="Disordered" evidence="2">
    <location>
        <begin position="639"/>
        <end position="693"/>
    </location>
</feature>
<feature type="compositionally biased region" description="Low complexity" evidence="2">
    <location>
        <begin position="942"/>
        <end position="958"/>
    </location>
</feature>
<feature type="compositionally biased region" description="Low complexity" evidence="2">
    <location>
        <begin position="844"/>
        <end position="876"/>
    </location>
</feature>
<feature type="region of interest" description="Disordered" evidence="2">
    <location>
        <begin position="1341"/>
        <end position="1434"/>
    </location>
</feature>
<evidence type="ECO:0000313" key="3">
    <source>
        <dbReference type="EMBL" id="KAG5479090.1"/>
    </source>
</evidence>
<dbReference type="KEGG" id="lmat:92513009"/>
<feature type="compositionally biased region" description="Pro residues" evidence="2">
    <location>
        <begin position="344"/>
        <end position="356"/>
    </location>
</feature>
<feature type="region of interest" description="Disordered" evidence="2">
    <location>
        <begin position="828"/>
        <end position="876"/>
    </location>
</feature>
<feature type="compositionally biased region" description="Low complexity" evidence="2">
    <location>
        <begin position="1562"/>
        <end position="1595"/>
    </location>
</feature>
<feature type="region of interest" description="Disordered" evidence="2">
    <location>
        <begin position="318"/>
        <end position="376"/>
    </location>
</feature>
<reference evidence="4" key="2">
    <citation type="journal article" date="2021" name="Sci. Data">
        <title>Chromosome-scale genome sequencing, assembly and annotation of six genomes from subfamily Leishmaniinae.</title>
        <authorList>
            <person name="Almutairi H."/>
            <person name="Urbaniak M.D."/>
            <person name="Bates M.D."/>
            <person name="Jariyapan N."/>
            <person name="Kwakye-Nuako G."/>
            <person name="Thomaz Soccol V."/>
            <person name="Al-Salem W.S."/>
            <person name="Dillon R.J."/>
            <person name="Bates P.A."/>
            <person name="Gatherer D."/>
        </authorList>
    </citation>
    <scope>NUCLEOTIDE SEQUENCE [LARGE SCALE GENOMIC DNA]</scope>
</reference>
<dbReference type="GO" id="GO:1990130">
    <property type="term" value="C:GATOR1 complex"/>
    <property type="evidence" value="ECO:0007669"/>
    <property type="project" value="TreeGrafter"/>
</dbReference>
<keyword evidence="4" id="KW-1185">Reference proteome</keyword>
<dbReference type="PANTHER" id="PTHR12991">
    <property type="entry name" value="NITROGEN PERMEASE REGULATOR 2/TUMOR SUPPRESSOR CANDIDATE 4"/>
    <property type="match status" value="1"/>
</dbReference>
<dbReference type="GO" id="GO:1904262">
    <property type="term" value="P:negative regulation of TORC1 signaling"/>
    <property type="evidence" value="ECO:0007669"/>
    <property type="project" value="TreeGrafter"/>
</dbReference>
<comment type="similarity">
    <text evidence="1">Belongs to the NPR2 family.</text>
</comment>
<dbReference type="GO" id="GO:0005774">
    <property type="term" value="C:vacuolar membrane"/>
    <property type="evidence" value="ECO:0007669"/>
    <property type="project" value="TreeGrafter"/>
</dbReference>
<feature type="region of interest" description="Disordered" evidence="2">
    <location>
        <begin position="1701"/>
        <end position="1756"/>
    </location>
</feature>
<accession>A0A836KQJ6</accession>
<feature type="region of interest" description="Disordered" evidence="2">
    <location>
        <begin position="1"/>
        <end position="24"/>
    </location>
</feature>
<dbReference type="Proteomes" id="UP000673552">
    <property type="component" value="Unassembled WGS sequence"/>
</dbReference>
<gene>
    <name evidence="3" type="ORF">LSCM1_02938</name>
</gene>
<feature type="region of interest" description="Disordered" evidence="2">
    <location>
        <begin position="1217"/>
        <end position="1250"/>
    </location>
</feature>
<evidence type="ECO:0000313" key="4">
    <source>
        <dbReference type="Proteomes" id="UP000673552"/>
    </source>
</evidence>
<dbReference type="SMR" id="A0A836KQJ6"/>
<feature type="compositionally biased region" description="Gly residues" evidence="2">
    <location>
        <begin position="1499"/>
        <end position="1510"/>
    </location>
</feature>
<feature type="region of interest" description="Disordered" evidence="2">
    <location>
        <begin position="1468"/>
        <end position="1530"/>
    </location>
</feature>
<feature type="compositionally biased region" description="Low complexity" evidence="2">
    <location>
        <begin position="1217"/>
        <end position="1230"/>
    </location>
</feature>
<protein>
    <submittedName>
        <fullName evidence="3">Uncharacterized protein</fullName>
    </submittedName>
</protein>
<feature type="compositionally biased region" description="Low complexity" evidence="2">
    <location>
        <begin position="1420"/>
        <end position="1434"/>
    </location>
</feature>
<evidence type="ECO:0000256" key="1">
    <source>
        <dbReference type="ARBA" id="ARBA00008433"/>
    </source>
</evidence>
<feature type="region of interest" description="Disordered" evidence="2">
    <location>
        <begin position="1562"/>
        <end position="1649"/>
    </location>
</feature>
<dbReference type="RefSeq" id="XP_067178809.1">
    <property type="nucleotide sequence ID" value="XM_067320497.1"/>
</dbReference>
<feature type="compositionally biased region" description="Basic and acidic residues" evidence="2">
    <location>
        <begin position="1341"/>
        <end position="1357"/>
    </location>
</feature>
<name>A0A836KQJ6_9TRYP</name>
<dbReference type="GeneID" id="92513009"/>
<dbReference type="InterPro" id="IPR009348">
    <property type="entry name" value="NPR2-like"/>
</dbReference>
<feature type="compositionally biased region" description="Polar residues" evidence="2">
    <location>
        <begin position="10"/>
        <end position="24"/>
    </location>
</feature>
<feature type="compositionally biased region" description="Low complexity" evidence="2">
    <location>
        <begin position="1511"/>
        <end position="1530"/>
    </location>
</feature>
<evidence type="ECO:0000256" key="2">
    <source>
        <dbReference type="SAM" id="MobiDB-lite"/>
    </source>
</evidence>
<dbReference type="GO" id="GO:0005096">
    <property type="term" value="F:GTPase activator activity"/>
    <property type="evidence" value="ECO:0007669"/>
    <property type="project" value="TreeGrafter"/>
</dbReference>
<sequence length="1869" mass="191551">MQRSHAARMTRNTGTASTKPLSASTAGSDTLFQLECVLLFALDVVKGPYIHSCAPAHPPEAIRSFLQVQAAPAASSAAAAAAAVRRETFPPPSPRVLLRMPPQTTAVGDSSLPESSLRLLGQQPSSLRSIANRTDVAVSLDEPAFHGAACSGVPNTSSSLAVQPRLGELGNPAKAGEAGSCAMGAGSADRTVSGDSAAVTVPPHVPASESQRMLPSPPAKVGSLMLAATHSSGCGDASAVGANTLGSGDEATQTDDEHICDARIKAARTVVWRTDVGGRTPFTDKLATPATTIDGHVTNSPSMAADSASTLPIATATTCAGSNGGADTEGQRTHRHSHLQQLQPPTPHVWPSPAPSPTTGAKSPPLPATSATTAAGNGRMSGYNDVFVPRSEFCRRVLWLYPAESGLLFLYYPEDIPGEHYQRKTLRYSLCLVFRVDHKQVTIGDGLLHQLVHPYSVVLTNIAEELREAEIKYAYMIRELRSYDSAPWQMSSVAPISLMHSLTPSAAAAVAAASDDVDESIGQAQLSTAPAPPSGAPPKPHALIGGRISGQGSVMASSLAAETAASTRTTAALNAPPSTSAHTDLHHLSFAEHGCTETTAVATAAAGETDRSHAVVGIVDGTPAPFVSPWQPSIASLGEEAENRGSAEATTATVSGDCSPQLFEEDAGGAQGRSARVGRSLPPGPHENGDPPPLLTRAAAAGTTAHIGATVSTPMMGHSCAISASTTAFAVDNGSLGTVGGPGEGSARPFSIQLTNAETEDMATTPPSSLPLRSRTMSEAAAAFSFSSTQLRALDEPMSTASGSSAAFFPFGHVAALASAPSATFGGSSSFCQSGSRPQHQQHSAAGANAAASPRASSPYHGLAPTTAAASTGDSAAAGPSMHILNAFITPPTAPQWTPLSELVEELFRCLSHTSEAPDGSAERERDGQIGSPATGGRSPLTASPTLSGAAAGLAAQQPADTLRGEIASEAIAHLPTPLTPASPASQQQQQRGDTSVVHLSSRLSFHVRRMAPLQPARLLHFDHVPVPIVAYDPAMMEWMDMAVHHVFRLVDGIRTVADLVFGVSMGTTMTLADVYTDALQSVWERRDAAALRAPTAPPPCVAASSGQRSSTASRDRVRGAAVIGAASLSVAGTATAAAEAHRSSESAAEGTHASVGGCSAACSPSQQVVVPVPIDVRPCPLLPAGVRGSLPTSAVGAISDGQASLPNHINVGVSPGAASGASGAAPTAPITSGVPDSSSGATTGAFLPPSPPISMELPQTWVATTGMVMEALLHLELCHLIKVYRPWTERTLYSTTRSAQRVLRNVQHPARHALAHYLLFMAWAERRERSEQRRRVTAELKQLQRERVKAKSEARRASKPSSRTAPGVGEKQHASTLMGIVSPRRRSSTVAAASSTLAPSSFTVPTDPLAVTPAGGVGRRTATTTPTVASRSSIQLIERSDWLPAAPQPLSSSAPYVSGVHHSGRDWQLPHSSRSVMTAASPESTSALHSPHADPLLAGGGGARVGGLEPGSTDAHASSSAATSFAPSSLRHSLSVSATGRLQMTLTSSLLAPSMLFSGPSDGAAASGASRRRLLGGQSSHSGGGRLLPRAAAGFSCGSSPSHPPQQHPRDHRCFPAAPLRSCSSTSSGSSASASSMDSGAAAPCRPTSSALSSVSSDSCSSSVSSSSLSSAASRVPLLHSLTPHLAALSGLDDSAAQTPAVTAKVEARDSSSPTASTAGASAPAQASKDATHLGTADGSARHSQQSPSDDYAPIKRSIGEPAAACALRGAGLQGAGVVAVEASSRAVRRRRCPPLKIFAPTEVDVSRAAAAALCALAKFNNASVSSVQEEMRRVPVWATSFNHWSDRCVKALVEVALLNNWLEDVSQ</sequence>
<feature type="region of interest" description="Disordered" evidence="2">
    <location>
        <begin position="171"/>
        <end position="218"/>
    </location>
</feature>
<reference evidence="4" key="1">
    <citation type="journal article" date="2021" name="Microbiol. Resour. Announc.">
        <title>LGAAP: Leishmaniinae Genome Assembly and Annotation Pipeline.</title>
        <authorList>
            <person name="Almutairi H."/>
            <person name="Urbaniak M.D."/>
            <person name="Bates M.D."/>
            <person name="Jariyapan N."/>
            <person name="Kwakye-Nuako G."/>
            <person name="Thomaz-Soccol V."/>
            <person name="Al-Salem W.S."/>
            <person name="Dillon R.J."/>
            <person name="Bates P.A."/>
            <person name="Gatherer D."/>
        </authorList>
    </citation>
    <scope>NUCLEOTIDE SEQUENCE [LARGE SCALE GENOMIC DNA]</scope>
</reference>
<dbReference type="GO" id="GO:0010508">
    <property type="term" value="P:positive regulation of autophagy"/>
    <property type="evidence" value="ECO:0007669"/>
    <property type="project" value="TreeGrafter"/>
</dbReference>
<feature type="region of interest" description="Disordered" evidence="2">
    <location>
        <begin position="915"/>
        <end position="958"/>
    </location>
</feature>
<feature type="compositionally biased region" description="Low complexity" evidence="2">
    <location>
        <begin position="1712"/>
        <end position="1729"/>
    </location>
</feature>
<feature type="region of interest" description="Disordered" evidence="2">
    <location>
        <begin position="976"/>
        <end position="997"/>
    </location>
</feature>
<feature type="region of interest" description="Disordered" evidence="2">
    <location>
        <begin position="1095"/>
        <end position="1116"/>
    </location>
</feature>
<proteinExistence type="inferred from homology"/>
<organism evidence="3 4">
    <name type="scientific">Leishmania martiniquensis</name>
    <dbReference type="NCBI Taxonomy" id="1580590"/>
    <lineage>
        <taxon>Eukaryota</taxon>
        <taxon>Discoba</taxon>
        <taxon>Euglenozoa</taxon>
        <taxon>Kinetoplastea</taxon>
        <taxon>Metakinetoplastina</taxon>
        <taxon>Trypanosomatida</taxon>
        <taxon>Trypanosomatidae</taxon>
        <taxon>Leishmaniinae</taxon>
        <taxon>Leishmania</taxon>
    </lineage>
</organism>
<feature type="compositionally biased region" description="Polar residues" evidence="2">
    <location>
        <begin position="1471"/>
        <end position="1489"/>
    </location>
</feature>